<dbReference type="InterPro" id="IPR000182">
    <property type="entry name" value="GNAT_dom"/>
</dbReference>
<protein>
    <submittedName>
        <fullName evidence="2">Protein N-acetyltransferase, RimJ/RimL family</fullName>
    </submittedName>
</protein>
<dbReference type="EMBL" id="FOQO01000017">
    <property type="protein sequence ID" value="SFJ95430.1"/>
    <property type="molecule type" value="Genomic_DNA"/>
</dbReference>
<dbReference type="InterPro" id="IPR016181">
    <property type="entry name" value="Acyl_CoA_acyltransferase"/>
</dbReference>
<dbReference type="RefSeq" id="WP_245893398.1">
    <property type="nucleotide sequence ID" value="NZ_FOQO01000017.1"/>
</dbReference>
<dbReference type="GO" id="GO:0016747">
    <property type="term" value="F:acyltransferase activity, transferring groups other than amino-acyl groups"/>
    <property type="evidence" value="ECO:0007669"/>
    <property type="project" value="InterPro"/>
</dbReference>
<evidence type="ECO:0000313" key="2">
    <source>
        <dbReference type="EMBL" id="SFJ95430.1"/>
    </source>
</evidence>
<accession>A0A1I3VJS9</accession>
<evidence type="ECO:0000259" key="1">
    <source>
        <dbReference type="PROSITE" id="PS51186"/>
    </source>
</evidence>
<feature type="domain" description="N-acetyltransferase" evidence="1">
    <location>
        <begin position="14"/>
        <end position="167"/>
    </location>
</feature>
<name>A0A1I3VJS9_9SPHI</name>
<dbReference type="SUPFAM" id="SSF55729">
    <property type="entry name" value="Acyl-CoA N-acyltransferases (Nat)"/>
    <property type="match status" value="1"/>
</dbReference>
<dbReference type="PROSITE" id="PS51186">
    <property type="entry name" value="GNAT"/>
    <property type="match status" value="1"/>
</dbReference>
<dbReference type="PANTHER" id="PTHR43328:SF1">
    <property type="entry name" value="N-ACETYLTRANSFERASE DOMAIN-CONTAINING PROTEIN"/>
    <property type="match status" value="1"/>
</dbReference>
<evidence type="ECO:0000313" key="3">
    <source>
        <dbReference type="Proteomes" id="UP000198670"/>
    </source>
</evidence>
<keyword evidence="2" id="KW-0808">Transferase</keyword>
<dbReference type="STRING" id="1477437.SAMN05444682_11739"/>
<dbReference type="Proteomes" id="UP000198670">
    <property type="component" value="Unassembled WGS sequence"/>
</dbReference>
<gene>
    <name evidence="2" type="ORF">SAMN05444682_11739</name>
</gene>
<dbReference type="Pfam" id="PF13302">
    <property type="entry name" value="Acetyltransf_3"/>
    <property type="match status" value="1"/>
</dbReference>
<dbReference type="AlphaFoldDB" id="A0A1I3VJS9"/>
<organism evidence="2 3">
    <name type="scientific">Parapedobacter indicus</name>
    <dbReference type="NCBI Taxonomy" id="1477437"/>
    <lineage>
        <taxon>Bacteria</taxon>
        <taxon>Pseudomonadati</taxon>
        <taxon>Bacteroidota</taxon>
        <taxon>Sphingobacteriia</taxon>
        <taxon>Sphingobacteriales</taxon>
        <taxon>Sphingobacteriaceae</taxon>
        <taxon>Parapedobacter</taxon>
    </lineage>
</organism>
<reference evidence="2 3" key="1">
    <citation type="submission" date="2016-10" db="EMBL/GenBank/DDBJ databases">
        <authorList>
            <person name="de Groot N.N."/>
        </authorList>
    </citation>
    <scope>NUCLEOTIDE SEQUENCE [LARGE SCALE GENOMIC DNA]</scope>
    <source>
        <strain evidence="2 3">RK1</strain>
    </source>
</reference>
<proteinExistence type="predicted"/>
<dbReference type="Gene3D" id="3.40.630.30">
    <property type="match status" value="1"/>
</dbReference>
<keyword evidence="3" id="KW-1185">Reference proteome</keyword>
<dbReference type="PANTHER" id="PTHR43328">
    <property type="entry name" value="ACETYLTRANSFERASE-RELATED"/>
    <property type="match status" value="1"/>
</dbReference>
<sequence length="167" mass="18818">MSTQNKITNNKLDIKLRRTEVADLDSLFQFQLDKEASYLAAFTPKDSTDKAAYLAKYARLLNDPTVNNQTILVNSVIVGSVAKFILEGDTEITYWLDRKFWGKGIATKALKDFLDIETTRPIFGRVAFDNFGSQKVLEKCGFVKIGSDKGFANARQTEIEELIYKCG</sequence>